<comment type="caution">
    <text evidence="2">The sequence shown here is derived from an EMBL/GenBank/DDBJ whole genome shotgun (WGS) entry which is preliminary data.</text>
</comment>
<feature type="compositionally biased region" description="Polar residues" evidence="1">
    <location>
        <begin position="79"/>
        <end position="94"/>
    </location>
</feature>
<evidence type="ECO:0000256" key="1">
    <source>
        <dbReference type="SAM" id="MobiDB-lite"/>
    </source>
</evidence>
<protein>
    <submittedName>
        <fullName evidence="2">Uncharacterized protein</fullName>
    </submittedName>
</protein>
<evidence type="ECO:0000313" key="3">
    <source>
        <dbReference type="Proteomes" id="UP000584374"/>
    </source>
</evidence>
<sequence length="94" mass="10006">MPGSCANVRLAVTLFRSTAHLGTNQATAFDTFLGKVQTLASDGDSYRYPALESALRAAAHLPLLALPQRYPHSLPPAQSAWQAESCSTPPAQEP</sequence>
<name>A0A840QCA6_9PSEU</name>
<dbReference type="Proteomes" id="UP000584374">
    <property type="component" value="Unassembled WGS sequence"/>
</dbReference>
<gene>
    <name evidence="2" type="ORF">BJ970_004944</name>
</gene>
<feature type="region of interest" description="Disordered" evidence="1">
    <location>
        <begin position="75"/>
        <end position="94"/>
    </location>
</feature>
<dbReference type="RefSeq" id="WP_184728348.1">
    <property type="nucleotide sequence ID" value="NZ_JACHIW010000001.1"/>
</dbReference>
<proteinExistence type="predicted"/>
<organism evidence="2 3">
    <name type="scientific">Saccharopolyspora phatthalungensis</name>
    <dbReference type="NCBI Taxonomy" id="664693"/>
    <lineage>
        <taxon>Bacteria</taxon>
        <taxon>Bacillati</taxon>
        <taxon>Actinomycetota</taxon>
        <taxon>Actinomycetes</taxon>
        <taxon>Pseudonocardiales</taxon>
        <taxon>Pseudonocardiaceae</taxon>
        <taxon>Saccharopolyspora</taxon>
    </lineage>
</organism>
<keyword evidence="3" id="KW-1185">Reference proteome</keyword>
<reference evidence="2 3" key="1">
    <citation type="submission" date="2020-08" db="EMBL/GenBank/DDBJ databases">
        <title>Sequencing the genomes of 1000 actinobacteria strains.</title>
        <authorList>
            <person name="Klenk H.-P."/>
        </authorList>
    </citation>
    <scope>NUCLEOTIDE SEQUENCE [LARGE SCALE GENOMIC DNA]</scope>
    <source>
        <strain evidence="2 3">DSM 45584</strain>
    </source>
</reference>
<accession>A0A840QCA6</accession>
<evidence type="ECO:0000313" key="2">
    <source>
        <dbReference type="EMBL" id="MBB5157410.1"/>
    </source>
</evidence>
<dbReference type="AlphaFoldDB" id="A0A840QCA6"/>
<dbReference type="EMBL" id="JACHIW010000001">
    <property type="protein sequence ID" value="MBB5157410.1"/>
    <property type="molecule type" value="Genomic_DNA"/>
</dbReference>